<gene>
    <name evidence="1" type="ORF">L196_04881</name>
</gene>
<comment type="caution">
    <text evidence="1">The sequence shown here is derived from an EMBL/GenBank/DDBJ whole genome shotgun (WGS) entry which is preliminary data.</text>
</comment>
<keyword evidence="1" id="KW-0456">Lyase</keyword>
<accession>A0AB33Z2T2</accession>
<dbReference type="EMBL" id="ASHL01000003">
    <property type="protein sequence ID" value="EPD13358.1"/>
    <property type="molecule type" value="Genomic_DNA"/>
</dbReference>
<dbReference type="RefSeq" id="WP_016390155.1">
    <property type="nucleotide sequence ID" value="NZ_JBLWZB010000006.1"/>
</dbReference>
<dbReference type="Proteomes" id="UP000015462">
    <property type="component" value="Unassembled WGS sequence"/>
</dbReference>
<reference evidence="1 2" key="1">
    <citation type="journal article" date="2013" name="Genome Announc.">
        <title>Genome Sequence of the Pyrene- and Fluoranthene-Degrading Bacterium Cycloclasticus sp. Strain PY97M.</title>
        <authorList>
            <person name="Cui Z."/>
            <person name="Xu G."/>
            <person name="Li Q."/>
            <person name="Gao W."/>
            <person name="Zheng L."/>
        </authorList>
    </citation>
    <scope>NUCLEOTIDE SEQUENCE [LARGE SCALE GENOMIC DNA]</scope>
    <source>
        <strain evidence="1 2">PY97M</strain>
    </source>
</reference>
<evidence type="ECO:0000313" key="1">
    <source>
        <dbReference type="EMBL" id="EPD13358.1"/>
    </source>
</evidence>
<dbReference type="SUPFAM" id="SSF54593">
    <property type="entry name" value="Glyoxalase/Bleomycin resistance protein/Dihydroxybiphenyl dioxygenase"/>
    <property type="match status" value="2"/>
</dbReference>
<dbReference type="InterPro" id="IPR029068">
    <property type="entry name" value="Glyas_Bleomycin-R_OHBP_Dase"/>
</dbReference>
<sequence length="350" mass="39731">MALSIPIDGWHSTSIVVRDYRQVVTNYARFFGISHWEVFRYDGNHLTNTRFEGELVEHRFIRVMGRNKDLAIELIQPIDGPSSFQHMLDTVGEGVHHVSLTQSTAFNVDALNKTLDELDISIRQTGTIYDVADVYLLDTRSLVSNVMFEVVCPKTENWQASMTPDEVFDIDLTLLGPKLLPTANMLHLGVVCKDRDVAKAGLTKLFSMTDWIEFKIESGVTMSDTTYFGEQVYHKYNNHVGRVGEFALELITPESDKCVYHDFLKEQGEGVHHFFPSMCSKEEFEALLPGLEALGMPIIQGGTIDGLIEYYYIDTRDYLSGVTTEIVIPLCDDWKEKMFSSEKEAWVLCG</sequence>
<dbReference type="GO" id="GO:0016829">
    <property type="term" value="F:lyase activity"/>
    <property type="evidence" value="ECO:0007669"/>
    <property type="project" value="UniProtKB-KW"/>
</dbReference>
<dbReference type="Gene3D" id="3.10.180.10">
    <property type="entry name" value="2,3-Dihydroxybiphenyl 1,2-Dioxygenase, domain 1"/>
    <property type="match status" value="2"/>
</dbReference>
<name>A0AB33Z2T2_9GAMM</name>
<keyword evidence="2" id="KW-1185">Reference proteome</keyword>
<dbReference type="AlphaFoldDB" id="A0AB33Z2T2"/>
<proteinExistence type="predicted"/>
<evidence type="ECO:0000313" key="2">
    <source>
        <dbReference type="Proteomes" id="UP000015462"/>
    </source>
</evidence>
<organism evidence="1 2">
    <name type="scientific">Cycloclasticus pugetii</name>
    <dbReference type="NCBI Taxonomy" id="34068"/>
    <lineage>
        <taxon>Bacteria</taxon>
        <taxon>Pseudomonadati</taxon>
        <taxon>Pseudomonadota</taxon>
        <taxon>Gammaproteobacteria</taxon>
        <taxon>Thiotrichales</taxon>
        <taxon>Piscirickettsiaceae</taxon>
        <taxon>Cycloclasticus</taxon>
    </lineage>
</organism>
<protein>
    <submittedName>
        <fullName evidence="1">Lactoylglutathione lyase-like lyase</fullName>
    </submittedName>
</protein>